<evidence type="ECO:0000313" key="2">
    <source>
        <dbReference type="EMBL" id="PIR86380.1"/>
    </source>
</evidence>
<organism evidence="2 3">
    <name type="scientific">Candidatus Kaiserbacteria bacterium CG10_big_fil_rev_8_21_14_0_10_43_70</name>
    <dbReference type="NCBI Taxonomy" id="1974605"/>
    <lineage>
        <taxon>Bacteria</taxon>
        <taxon>Candidatus Kaiseribacteriota</taxon>
    </lineage>
</organism>
<feature type="compositionally biased region" description="Basic and acidic residues" evidence="1">
    <location>
        <begin position="110"/>
        <end position="122"/>
    </location>
</feature>
<comment type="caution">
    <text evidence="2">The sequence shown here is derived from an EMBL/GenBank/DDBJ whole genome shotgun (WGS) entry which is preliminary data.</text>
</comment>
<feature type="compositionally biased region" description="Polar residues" evidence="1">
    <location>
        <begin position="89"/>
        <end position="109"/>
    </location>
</feature>
<dbReference type="Proteomes" id="UP000230706">
    <property type="component" value="Unassembled WGS sequence"/>
</dbReference>
<reference evidence="3" key="1">
    <citation type="submission" date="2017-09" db="EMBL/GenBank/DDBJ databases">
        <title>Depth-based differentiation of microbial function through sediment-hosted aquifers and enrichment of novel symbionts in the deep terrestrial subsurface.</title>
        <authorList>
            <person name="Probst A.J."/>
            <person name="Ladd B."/>
            <person name="Jarett J.K."/>
            <person name="Geller-Mcgrath D.E."/>
            <person name="Sieber C.M.K."/>
            <person name="Emerson J.B."/>
            <person name="Anantharaman K."/>
            <person name="Thomas B.C."/>
            <person name="Malmstrom R."/>
            <person name="Stieglmeier M."/>
            <person name="Klingl A."/>
            <person name="Woyke T."/>
            <person name="Ryan C.M."/>
            <person name="Banfield J.F."/>
        </authorList>
    </citation>
    <scope>NUCLEOTIDE SEQUENCE [LARGE SCALE GENOMIC DNA]</scope>
</reference>
<feature type="region of interest" description="Disordered" evidence="1">
    <location>
        <begin position="86"/>
        <end position="130"/>
    </location>
</feature>
<proteinExistence type="predicted"/>
<protein>
    <submittedName>
        <fullName evidence="2">Uncharacterized protein</fullName>
    </submittedName>
</protein>
<accession>A0A2H0UJ24</accession>
<gene>
    <name evidence="2" type="ORF">COU13_01225</name>
</gene>
<evidence type="ECO:0000313" key="3">
    <source>
        <dbReference type="Proteomes" id="UP000230706"/>
    </source>
</evidence>
<dbReference type="AlphaFoldDB" id="A0A2H0UJ24"/>
<name>A0A2H0UJ24_9BACT</name>
<sequence length="130" mass="14753">MHVRERKIDPVRGLKIYRLFLCGKDYLKITLFASNGVDAIDIWVFTTKRSEVVCGHFVHNCAQMWRDKMSQSHNVSANCFRGHTRDNGGFQTWTPERDLLSSSASQGAERSTKKDSYGESRTEGVATPPK</sequence>
<evidence type="ECO:0000256" key="1">
    <source>
        <dbReference type="SAM" id="MobiDB-lite"/>
    </source>
</evidence>
<dbReference type="EMBL" id="PFBF01000027">
    <property type="protein sequence ID" value="PIR86380.1"/>
    <property type="molecule type" value="Genomic_DNA"/>
</dbReference>